<sequence>MLCLELWYNAVLVLLASYTTDAEVAISAFSICLNIATWEFMICLGFLVGASVRVSNELGRGNAKAAQFSMKVNIVTSGSVGVVFWILCLAFGRKLAYVFTSDEEVIEEVSNLVVLLAFTILLNSIQPSQSGVAVGSGRQAKVAWVNIISYYVIGIPSGVLLAYVAHLGVMGIWIGMLIGRVMQTIWLGFMIWRTDWDEQVEKASERLNRWFLRKPEDDPDSSAQERLVVTGTGEE</sequence>
<proteinExistence type="predicted"/>
<name>A0ACB9SEK2_9MYRT</name>
<accession>A0ACB9SEK2</accession>
<evidence type="ECO:0000313" key="2">
    <source>
        <dbReference type="Proteomes" id="UP001057402"/>
    </source>
</evidence>
<evidence type="ECO:0000313" key="1">
    <source>
        <dbReference type="EMBL" id="KAI4386617.1"/>
    </source>
</evidence>
<dbReference type="EMBL" id="CM042881">
    <property type="protein sequence ID" value="KAI4386617.1"/>
    <property type="molecule type" value="Genomic_DNA"/>
</dbReference>
<dbReference type="Proteomes" id="UP001057402">
    <property type="component" value="Chromosome 2"/>
</dbReference>
<protein>
    <submittedName>
        <fullName evidence="1">Uncharacterized protein</fullName>
    </submittedName>
</protein>
<gene>
    <name evidence="1" type="ORF">MLD38_004535</name>
</gene>
<reference evidence="2" key="1">
    <citation type="journal article" date="2023" name="Front. Plant Sci.">
        <title>Chromosomal-level genome assembly of Melastoma candidum provides insights into trichome evolution.</title>
        <authorList>
            <person name="Zhong Y."/>
            <person name="Wu W."/>
            <person name="Sun C."/>
            <person name="Zou P."/>
            <person name="Liu Y."/>
            <person name="Dai S."/>
            <person name="Zhou R."/>
        </authorList>
    </citation>
    <scope>NUCLEOTIDE SEQUENCE [LARGE SCALE GENOMIC DNA]</scope>
</reference>
<organism evidence="1 2">
    <name type="scientific">Melastoma candidum</name>
    <dbReference type="NCBI Taxonomy" id="119954"/>
    <lineage>
        <taxon>Eukaryota</taxon>
        <taxon>Viridiplantae</taxon>
        <taxon>Streptophyta</taxon>
        <taxon>Embryophyta</taxon>
        <taxon>Tracheophyta</taxon>
        <taxon>Spermatophyta</taxon>
        <taxon>Magnoliopsida</taxon>
        <taxon>eudicotyledons</taxon>
        <taxon>Gunneridae</taxon>
        <taxon>Pentapetalae</taxon>
        <taxon>rosids</taxon>
        <taxon>malvids</taxon>
        <taxon>Myrtales</taxon>
        <taxon>Melastomataceae</taxon>
        <taxon>Melastomatoideae</taxon>
        <taxon>Melastomateae</taxon>
        <taxon>Melastoma</taxon>
    </lineage>
</organism>
<keyword evidence="2" id="KW-1185">Reference proteome</keyword>
<comment type="caution">
    <text evidence="1">The sequence shown here is derived from an EMBL/GenBank/DDBJ whole genome shotgun (WGS) entry which is preliminary data.</text>
</comment>